<organism evidence="2 3">
    <name type="scientific">Lentzea tibetensis</name>
    <dbReference type="NCBI Taxonomy" id="2591470"/>
    <lineage>
        <taxon>Bacteria</taxon>
        <taxon>Bacillati</taxon>
        <taxon>Actinomycetota</taxon>
        <taxon>Actinomycetes</taxon>
        <taxon>Pseudonocardiales</taxon>
        <taxon>Pseudonocardiaceae</taxon>
        <taxon>Lentzea</taxon>
    </lineage>
</organism>
<feature type="domain" description="AB hydrolase-1" evidence="1">
    <location>
        <begin position="3"/>
        <end position="210"/>
    </location>
</feature>
<dbReference type="InterPro" id="IPR000073">
    <property type="entry name" value="AB_hydrolase_1"/>
</dbReference>
<gene>
    <name evidence="2" type="ORF">FKR81_20795</name>
</gene>
<reference evidence="2 3" key="1">
    <citation type="submission" date="2019-07" db="EMBL/GenBank/DDBJ databases">
        <title>Lentzea xizangensis sp. nov., isolated from Qinghai-Tibetan Plateau Soils.</title>
        <authorList>
            <person name="Huang J."/>
        </authorList>
    </citation>
    <scope>NUCLEOTIDE SEQUENCE [LARGE SCALE GENOMIC DNA]</scope>
    <source>
        <strain evidence="2 3">FXJ1.1311</strain>
    </source>
</reference>
<accession>A0A563ER70</accession>
<protein>
    <submittedName>
        <fullName evidence="2">Alpha/beta hydrolase</fullName>
    </submittedName>
</protein>
<comment type="caution">
    <text evidence="2">The sequence shown here is derived from an EMBL/GenBank/DDBJ whole genome shotgun (WGS) entry which is preliminary data.</text>
</comment>
<proteinExistence type="predicted"/>
<evidence type="ECO:0000259" key="1">
    <source>
        <dbReference type="Pfam" id="PF12697"/>
    </source>
</evidence>
<dbReference type="SUPFAM" id="SSF53474">
    <property type="entry name" value="alpha/beta-Hydrolases"/>
    <property type="match status" value="1"/>
</dbReference>
<evidence type="ECO:0000313" key="2">
    <source>
        <dbReference type="EMBL" id="TWP50159.1"/>
    </source>
</evidence>
<dbReference type="InterPro" id="IPR052897">
    <property type="entry name" value="Sec-Metab_Biosynth_Hydrolase"/>
</dbReference>
<dbReference type="AlphaFoldDB" id="A0A563ER70"/>
<evidence type="ECO:0000313" key="3">
    <source>
        <dbReference type="Proteomes" id="UP000316639"/>
    </source>
</evidence>
<keyword evidence="2" id="KW-0378">Hydrolase</keyword>
<dbReference type="EMBL" id="VOBR01000013">
    <property type="protein sequence ID" value="TWP50159.1"/>
    <property type="molecule type" value="Genomic_DNA"/>
</dbReference>
<sequence>MKVLFVHGACVTDGAWWWRRMVPLLAAQGVSSAAVELPSCDGDGDLHADGDAVRAQVASADEPCVLVGHSYGGMVITDAGSSAARLVYLTAVVPDAGESLGSLAAPAPFLDPGPDGRVGVQGSALPSLFMQDCTSSDISGALARLTRQSLAAFGQAPRSVAWRTVPSTYVVCSDDRATPPSRQRSYAARLGNVVEISTGHHPFLSAPDLLSSTLLEIVRPAE</sequence>
<dbReference type="Pfam" id="PF12697">
    <property type="entry name" value="Abhydrolase_6"/>
    <property type="match status" value="1"/>
</dbReference>
<keyword evidence="3" id="KW-1185">Reference proteome</keyword>
<dbReference type="PANTHER" id="PTHR37017">
    <property type="entry name" value="AB HYDROLASE-1 DOMAIN-CONTAINING PROTEIN-RELATED"/>
    <property type="match status" value="1"/>
</dbReference>
<dbReference type="RefSeq" id="WP_146353782.1">
    <property type="nucleotide sequence ID" value="NZ_VOBR01000013.1"/>
</dbReference>
<name>A0A563ER70_9PSEU</name>
<dbReference type="Gene3D" id="3.40.50.1820">
    <property type="entry name" value="alpha/beta hydrolase"/>
    <property type="match status" value="1"/>
</dbReference>
<dbReference type="InterPro" id="IPR029058">
    <property type="entry name" value="AB_hydrolase_fold"/>
</dbReference>
<dbReference type="GO" id="GO:0016787">
    <property type="term" value="F:hydrolase activity"/>
    <property type="evidence" value="ECO:0007669"/>
    <property type="project" value="UniProtKB-KW"/>
</dbReference>
<dbReference type="PANTHER" id="PTHR37017:SF11">
    <property type="entry name" value="ESTERASE_LIPASE_THIOESTERASE DOMAIN-CONTAINING PROTEIN"/>
    <property type="match status" value="1"/>
</dbReference>
<dbReference type="Proteomes" id="UP000316639">
    <property type="component" value="Unassembled WGS sequence"/>
</dbReference>
<dbReference type="OrthoDB" id="9773549at2"/>